<dbReference type="SUPFAM" id="SSF46785">
    <property type="entry name" value="Winged helix' DNA-binding domain"/>
    <property type="match status" value="1"/>
</dbReference>
<evidence type="ECO:0000259" key="2">
    <source>
        <dbReference type="SMART" id="SM00382"/>
    </source>
</evidence>
<dbReference type="AlphaFoldDB" id="A0A0A0J0G7"/>
<dbReference type="InterPro" id="IPR041682">
    <property type="entry name" value="AAA_14"/>
</dbReference>
<proteinExistence type="predicted"/>
<dbReference type="Pfam" id="PF13173">
    <property type="entry name" value="AAA_14"/>
    <property type="match status" value="1"/>
</dbReference>
<dbReference type="InterPro" id="IPR003593">
    <property type="entry name" value="AAA+_ATPase"/>
</dbReference>
<organism evidence="3 4">
    <name type="scientific">Knoellia sinensis KCTC 19936</name>
    <dbReference type="NCBI Taxonomy" id="1385520"/>
    <lineage>
        <taxon>Bacteria</taxon>
        <taxon>Bacillati</taxon>
        <taxon>Actinomycetota</taxon>
        <taxon>Actinomycetes</taxon>
        <taxon>Micrococcales</taxon>
        <taxon>Intrasporangiaceae</taxon>
        <taxon>Knoellia</taxon>
    </lineage>
</organism>
<reference evidence="3 4" key="1">
    <citation type="submission" date="2013-08" db="EMBL/GenBank/DDBJ databases">
        <title>The genome sequence of Knoellia sinensis.</title>
        <authorList>
            <person name="Zhu W."/>
            <person name="Wang G."/>
        </authorList>
    </citation>
    <scope>NUCLEOTIDE SEQUENCE [LARGE SCALE GENOMIC DNA]</scope>
    <source>
        <strain evidence="3 4">KCTC 19936</strain>
    </source>
</reference>
<evidence type="ECO:0000313" key="4">
    <source>
        <dbReference type="Proteomes" id="UP000030002"/>
    </source>
</evidence>
<feature type="domain" description="AAA+ ATPase" evidence="2">
    <location>
        <begin position="7"/>
        <end position="126"/>
    </location>
</feature>
<dbReference type="Pfam" id="PF13635">
    <property type="entry name" value="DUF4143"/>
    <property type="match status" value="1"/>
</dbReference>
<dbReference type="InterPro" id="IPR036390">
    <property type="entry name" value="WH_DNA-bd_sf"/>
</dbReference>
<accession>A0A0A0J0G7</accession>
<dbReference type="PANTHER" id="PTHR43566:SF2">
    <property type="entry name" value="DUF4143 DOMAIN-CONTAINING PROTEIN"/>
    <property type="match status" value="1"/>
</dbReference>
<keyword evidence="4" id="KW-1185">Reference proteome</keyword>
<keyword evidence="1" id="KW-0238">DNA-binding</keyword>
<evidence type="ECO:0000256" key="1">
    <source>
        <dbReference type="ARBA" id="ARBA00023125"/>
    </source>
</evidence>
<dbReference type="CDD" id="cd00009">
    <property type="entry name" value="AAA"/>
    <property type="match status" value="1"/>
</dbReference>
<dbReference type="GO" id="GO:0003677">
    <property type="term" value="F:DNA binding"/>
    <property type="evidence" value="ECO:0007669"/>
    <property type="project" value="UniProtKB-KW"/>
</dbReference>
<dbReference type="InterPro" id="IPR027417">
    <property type="entry name" value="P-loop_NTPase"/>
</dbReference>
<dbReference type="Gene3D" id="3.40.50.300">
    <property type="entry name" value="P-loop containing nucleotide triphosphate hydrolases"/>
    <property type="match status" value="1"/>
</dbReference>
<dbReference type="SMART" id="SM00382">
    <property type="entry name" value="AAA"/>
    <property type="match status" value="1"/>
</dbReference>
<dbReference type="InterPro" id="IPR025420">
    <property type="entry name" value="DUF4143"/>
</dbReference>
<comment type="caution">
    <text evidence="3">The sequence shown here is derived from an EMBL/GenBank/DDBJ whole genome shotgun (WGS) entry which is preliminary data.</text>
</comment>
<protein>
    <submittedName>
        <fullName evidence="3">ATPase</fullName>
    </submittedName>
</protein>
<name>A0A0A0J0G7_9MICO</name>
<evidence type="ECO:0000313" key="3">
    <source>
        <dbReference type="EMBL" id="KGN30910.1"/>
    </source>
</evidence>
<gene>
    <name evidence="3" type="ORF">N802_05800</name>
</gene>
<sequence length="384" mass="41642">MESRLRTSAAVLLLGPRQVGKTTLARHVVDELSSRATYLDLERPADQRRLADADAYLRARGPSLTVLDEVHRVPDLFAVLRGVIDENRRQGFRNGQFLLLGSASLDLMRLSSESLAGRVSHIDLAGVAVDEAASAGIEPETVWVRGGFPDSLTAPDDATSQTWREDLIRSYLERDIPMFAPRVPAESLRRLWTMLAHNSGGLLNASRLASGLGVSSPTVDRYVDLLSDLYLVRRLRPFHPNVGKRVTKSPKVHVRDSGLLHALLGLESLDDVLGHPSAGPSWESFVVEQVIMGAGPAYQPHHYRTATGDEVDLVLVRGGRPHVAIEVKRASDATVGAGFRRAIADLGVRNAFVVRPDVGGEAHTLGPGVTSIGVTELVSRLRGP</sequence>
<dbReference type="eggNOG" id="COG1373">
    <property type="taxonomic scope" value="Bacteria"/>
</dbReference>
<dbReference type="SUPFAM" id="SSF52540">
    <property type="entry name" value="P-loop containing nucleoside triphosphate hydrolases"/>
    <property type="match status" value="1"/>
</dbReference>
<dbReference type="STRING" id="1385520.N802_05800"/>
<dbReference type="EMBL" id="AVPJ01000015">
    <property type="protein sequence ID" value="KGN30910.1"/>
    <property type="molecule type" value="Genomic_DNA"/>
</dbReference>
<dbReference type="PANTHER" id="PTHR43566">
    <property type="entry name" value="CONSERVED PROTEIN"/>
    <property type="match status" value="1"/>
</dbReference>
<dbReference type="Proteomes" id="UP000030002">
    <property type="component" value="Unassembled WGS sequence"/>
</dbReference>